<dbReference type="SUPFAM" id="SSF53850">
    <property type="entry name" value="Periplasmic binding protein-like II"/>
    <property type="match status" value="1"/>
</dbReference>
<dbReference type="RefSeq" id="WP_284244131.1">
    <property type="nucleotide sequence ID" value="NZ_BSST01000001.1"/>
</dbReference>
<organism evidence="4 5">
    <name type="scientific">Thalassotalea insulae</name>
    <dbReference type="NCBI Taxonomy" id="2056778"/>
    <lineage>
        <taxon>Bacteria</taxon>
        <taxon>Pseudomonadati</taxon>
        <taxon>Pseudomonadota</taxon>
        <taxon>Gammaproteobacteria</taxon>
        <taxon>Alteromonadales</taxon>
        <taxon>Colwelliaceae</taxon>
        <taxon>Thalassotalea</taxon>
    </lineage>
</organism>
<evidence type="ECO:0000259" key="3">
    <source>
        <dbReference type="SMART" id="SM00062"/>
    </source>
</evidence>
<comment type="similarity">
    <text evidence="1">Belongs to the bacterial solute-binding protein 3 family.</text>
</comment>
<gene>
    <name evidence="4" type="ORF">tinsulaeT_15840</name>
</gene>
<dbReference type="Gene3D" id="3.40.190.10">
    <property type="entry name" value="Periplasmic binding protein-like II"/>
    <property type="match status" value="2"/>
</dbReference>
<name>A0ABQ6GSD7_9GAMM</name>
<dbReference type="SMART" id="SM00062">
    <property type="entry name" value="PBPb"/>
    <property type="match status" value="1"/>
</dbReference>
<comment type="caution">
    <text evidence="4">The sequence shown here is derived from an EMBL/GenBank/DDBJ whole genome shotgun (WGS) entry which is preliminary data.</text>
</comment>
<evidence type="ECO:0000256" key="2">
    <source>
        <dbReference type="ARBA" id="ARBA00022729"/>
    </source>
</evidence>
<reference evidence="4 5" key="1">
    <citation type="submission" date="2023-03" db="EMBL/GenBank/DDBJ databases">
        <title>Draft genome sequence of Thalassotalea insulae KCTC 62186T.</title>
        <authorList>
            <person name="Sawabe T."/>
        </authorList>
    </citation>
    <scope>NUCLEOTIDE SEQUENCE [LARGE SCALE GENOMIC DNA]</scope>
    <source>
        <strain evidence="4 5">KCTC 62186</strain>
    </source>
</reference>
<evidence type="ECO:0000313" key="4">
    <source>
        <dbReference type="EMBL" id="GLX78244.1"/>
    </source>
</evidence>
<accession>A0ABQ6GSD7</accession>
<keyword evidence="5" id="KW-1185">Reference proteome</keyword>
<dbReference type="EMBL" id="BSST01000001">
    <property type="protein sequence ID" value="GLX78244.1"/>
    <property type="molecule type" value="Genomic_DNA"/>
</dbReference>
<evidence type="ECO:0000256" key="1">
    <source>
        <dbReference type="ARBA" id="ARBA00010333"/>
    </source>
</evidence>
<protein>
    <recommendedName>
        <fullName evidence="3">Solute-binding protein family 3/N-terminal domain-containing protein</fullName>
    </recommendedName>
</protein>
<evidence type="ECO:0000313" key="5">
    <source>
        <dbReference type="Proteomes" id="UP001157186"/>
    </source>
</evidence>
<keyword evidence="2" id="KW-0732">Signal</keyword>
<dbReference type="InterPro" id="IPR001638">
    <property type="entry name" value="Solute-binding_3/MltF_N"/>
</dbReference>
<sequence length="249" mass="28706">MAKIIHYLILVLLLTLSIASFAKQELRIGVGNFPPFFIEKGERGLFLEITNEIFKHLPEYQIKYVFMSNHRLAYEINSGQLIDVACNIFANSKVNAFLSEPLFRYTDVAITRKDKHYQINSIDDLQDLSIAAYQGAKDLLGEKYRLMAESNSQYSEHAHPKDTTFLMVSGAKDVRVGDINIFLHDIYNPHIRAKKPLDVKDFTIHPLWANVYSYMAFKDEAIRNKVNKVIKTLKQDGSIEAIYTKYHIQ</sequence>
<dbReference type="PANTHER" id="PTHR35936">
    <property type="entry name" value="MEMBRANE-BOUND LYTIC MUREIN TRANSGLYCOSYLASE F"/>
    <property type="match status" value="1"/>
</dbReference>
<proteinExistence type="inferred from homology"/>
<dbReference type="PANTHER" id="PTHR35936:SF19">
    <property type="entry name" value="AMINO-ACID-BINDING PROTEIN YXEM-RELATED"/>
    <property type="match status" value="1"/>
</dbReference>
<feature type="domain" description="Solute-binding protein family 3/N-terminal" evidence="3">
    <location>
        <begin position="25"/>
        <end position="248"/>
    </location>
</feature>
<dbReference type="Proteomes" id="UP001157186">
    <property type="component" value="Unassembled WGS sequence"/>
</dbReference>
<dbReference type="Pfam" id="PF00497">
    <property type="entry name" value="SBP_bac_3"/>
    <property type="match status" value="1"/>
</dbReference>